<dbReference type="InterPro" id="IPR045626">
    <property type="entry name" value="PGDH_ASB_dom"/>
</dbReference>
<evidence type="ECO:0000256" key="8">
    <source>
        <dbReference type="ARBA" id="ARBA00048731"/>
    </source>
</evidence>
<dbReference type="InterPro" id="IPR006140">
    <property type="entry name" value="D-isomer_DH_NAD-bd"/>
</dbReference>
<keyword evidence="6 9" id="KW-0560">Oxidoreductase</keyword>
<dbReference type="InterPro" id="IPR045865">
    <property type="entry name" value="ACT-like_dom_sf"/>
</dbReference>
<dbReference type="InterPro" id="IPR006236">
    <property type="entry name" value="PGDH"/>
</dbReference>
<dbReference type="Pfam" id="PF02826">
    <property type="entry name" value="2-Hacid_dh_C"/>
    <property type="match status" value="1"/>
</dbReference>
<keyword evidence="9" id="KW-0718">Serine biosynthesis</keyword>
<dbReference type="UniPathway" id="UPA00135">
    <property type="reaction ID" value="UER00196"/>
</dbReference>
<feature type="domain" description="D-isomer specific 2-hydroxyacid dehydrogenase catalytic" evidence="11">
    <location>
        <begin position="18"/>
        <end position="331"/>
    </location>
</feature>
<comment type="similarity">
    <text evidence="2 9">Belongs to the D-isomer specific 2-hydroxyacid dehydrogenase family.</text>
</comment>
<dbReference type="NCBIfam" id="TIGR01327">
    <property type="entry name" value="PGDH"/>
    <property type="match status" value="1"/>
</dbReference>
<evidence type="ECO:0000256" key="9">
    <source>
        <dbReference type="RuleBase" id="RU363003"/>
    </source>
</evidence>
<dbReference type="CDD" id="cd12173">
    <property type="entry name" value="PGDH_4"/>
    <property type="match status" value="1"/>
</dbReference>
<evidence type="ECO:0000256" key="7">
    <source>
        <dbReference type="ARBA" id="ARBA00023027"/>
    </source>
</evidence>
<dbReference type="InterPro" id="IPR006139">
    <property type="entry name" value="D-isomer_2_OHA_DH_cat_dom"/>
</dbReference>
<organism evidence="14 15">
    <name type="scientific">Toxoplasma gondii MAS</name>
    <dbReference type="NCBI Taxonomy" id="943118"/>
    <lineage>
        <taxon>Eukaryota</taxon>
        <taxon>Sar</taxon>
        <taxon>Alveolata</taxon>
        <taxon>Apicomplexa</taxon>
        <taxon>Conoidasida</taxon>
        <taxon>Coccidia</taxon>
        <taxon>Eucoccidiorida</taxon>
        <taxon>Eimeriorina</taxon>
        <taxon>Sarcocystidae</taxon>
        <taxon>Toxoplasma</taxon>
    </lineage>
</organism>
<dbReference type="PROSITE" id="PS00670">
    <property type="entry name" value="D_2_HYDROXYACID_DH_2"/>
    <property type="match status" value="1"/>
</dbReference>
<evidence type="ECO:0000256" key="6">
    <source>
        <dbReference type="ARBA" id="ARBA00023002"/>
    </source>
</evidence>
<evidence type="ECO:0000256" key="5">
    <source>
        <dbReference type="ARBA" id="ARBA00022605"/>
    </source>
</evidence>
<evidence type="ECO:0000313" key="14">
    <source>
        <dbReference type="EMBL" id="KFH14761.1"/>
    </source>
</evidence>
<dbReference type="SUPFAM" id="SSF51735">
    <property type="entry name" value="NAD(P)-binding Rossmann-fold domains"/>
    <property type="match status" value="1"/>
</dbReference>
<evidence type="ECO:0000256" key="4">
    <source>
        <dbReference type="ARBA" id="ARBA00021582"/>
    </source>
</evidence>
<name>A0A086QQ79_TOXGO</name>
<accession>A0A086QQ79</accession>
<evidence type="ECO:0000256" key="2">
    <source>
        <dbReference type="ARBA" id="ARBA00005854"/>
    </source>
</evidence>
<proteinExistence type="inferred from homology"/>
<feature type="region of interest" description="Disordered" evidence="10">
    <location>
        <begin position="469"/>
        <end position="503"/>
    </location>
</feature>
<dbReference type="EMBL" id="AEXC02001094">
    <property type="protein sequence ID" value="KFH14761.1"/>
    <property type="molecule type" value="Genomic_DNA"/>
</dbReference>
<evidence type="ECO:0000313" key="15">
    <source>
        <dbReference type="Proteomes" id="UP000028821"/>
    </source>
</evidence>
<dbReference type="SUPFAM" id="SSF55021">
    <property type="entry name" value="ACT-like"/>
    <property type="match status" value="1"/>
</dbReference>
<dbReference type="InterPro" id="IPR050857">
    <property type="entry name" value="D-2-hydroxyacid_DH"/>
</dbReference>
<feature type="compositionally biased region" description="Basic residues" evidence="10">
    <location>
        <begin position="469"/>
        <end position="478"/>
    </location>
</feature>
<dbReference type="GO" id="GO:0004617">
    <property type="term" value="F:phosphoglycerate dehydrogenase activity"/>
    <property type="evidence" value="ECO:0007669"/>
    <property type="project" value="UniProtKB-EC"/>
</dbReference>
<comment type="caution">
    <text evidence="14">The sequence shown here is derived from an EMBL/GenBank/DDBJ whole genome shotgun (WGS) entry which is preliminary data.</text>
</comment>
<evidence type="ECO:0000256" key="10">
    <source>
        <dbReference type="SAM" id="MobiDB-lite"/>
    </source>
</evidence>
<evidence type="ECO:0000256" key="1">
    <source>
        <dbReference type="ARBA" id="ARBA00005216"/>
    </source>
</evidence>
<dbReference type="InterPro" id="IPR036291">
    <property type="entry name" value="NAD(P)-bd_dom_sf"/>
</dbReference>
<keyword evidence="7 9" id="KW-0520">NAD</keyword>
<comment type="catalytic activity">
    <reaction evidence="8 9">
        <text>(2R)-3-phosphoglycerate + NAD(+) = 3-phosphooxypyruvate + NADH + H(+)</text>
        <dbReference type="Rhea" id="RHEA:12641"/>
        <dbReference type="ChEBI" id="CHEBI:15378"/>
        <dbReference type="ChEBI" id="CHEBI:18110"/>
        <dbReference type="ChEBI" id="CHEBI:57540"/>
        <dbReference type="ChEBI" id="CHEBI:57945"/>
        <dbReference type="ChEBI" id="CHEBI:58272"/>
        <dbReference type="EC" id="1.1.1.95"/>
    </reaction>
</comment>
<gene>
    <name evidence="14" type="ORF">TGMAS_239820</name>
</gene>
<dbReference type="VEuPathDB" id="ToxoDB:TGMAS_239820"/>
<feature type="domain" description="D-3-phosphoglycerate dehydrogenase ASB" evidence="13">
    <location>
        <begin position="342"/>
        <end position="452"/>
    </location>
</feature>
<dbReference type="InterPro" id="IPR029009">
    <property type="entry name" value="ASB_dom_sf"/>
</dbReference>
<dbReference type="PANTHER" id="PTHR42789:SF1">
    <property type="entry name" value="D-ISOMER SPECIFIC 2-HYDROXYACID DEHYDROGENASE FAMILY PROTEIN (AFU_ORTHOLOGUE AFUA_6G10090)"/>
    <property type="match status" value="1"/>
</dbReference>
<dbReference type="PANTHER" id="PTHR42789">
    <property type="entry name" value="D-ISOMER SPECIFIC 2-HYDROXYACID DEHYDROGENASE FAMILY PROTEIN (AFU_ORTHOLOGUE AFUA_6G10090)"/>
    <property type="match status" value="1"/>
</dbReference>
<comment type="pathway">
    <text evidence="1 9">Amino-acid biosynthesis; L-serine biosynthesis; L-serine from 3-phospho-D-glycerate: step 1/3.</text>
</comment>
<dbReference type="SUPFAM" id="SSF143548">
    <property type="entry name" value="Serine metabolism enzymes domain"/>
    <property type="match status" value="1"/>
</dbReference>
<evidence type="ECO:0000259" key="11">
    <source>
        <dbReference type="Pfam" id="PF00389"/>
    </source>
</evidence>
<dbReference type="Gene3D" id="3.30.1330.90">
    <property type="entry name" value="D-3-phosphoglycerate dehydrogenase, domain 3"/>
    <property type="match status" value="1"/>
</dbReference>
<dbReference type="PROSITE" id="PS00065">
    <property type="entry name" value="D_2_HYDROXYACID_DH_1"/>
    <property type="match status" value="1"/>
</dbReference>
<dbReference type="EC" id="1.1.1.95" evidence="3 9"/>
<evidence type="ECO:0000259" key="12">
    <source>
        <dbReference type="Pfam" id="PF02826"/>
    </source>
</evidence>
<feature type="domain" description="D-isomer specific 2-hydroxyacid dehydrogenase NAD-binding" evidence="12">
    <location>
        <begin position="119"/>
        <end position="299"/>
    </location>
</feature>
<dbReference type="Pfam" id="PF00389">
    <property type="entry name" value="2-Hacid_dh"/>
    <property type="match status" value="1"/>
</dbReference>
<dbReference type="GO" id="GO:0006564">
    <property type="term" value="P:L-serine biosynthetic process"/>
    <property type="evidence" value="ECO:0007669"/>
    <property type="project" value="UniProtKB-KW"/>
</dbReference>
<dbReference type="Pfam" id="PF19304">
    <property type="entry name" value="PGDH_inter"/>
    <property type="match status" value="1"/>
</dbReference>
<dbReference type="GO" id="GO:0051287">
    <property type="term" value="F:NAD binding"/>
    <property type="evidence" value="ECO:0007669"/>
    <property type="project" value="UniProtKB-UniRule"/>
</dbReference>
<dbReference type="InterPro" id="IPR029753">
    <property type="entry name" value="D-isomer_DH_CS"/>
</dbReference>
<evidence type="ECO:0000256" key="3">
    <source>
        <dbReference type="ARBA" id="ARBA00013143"/>
    </source>
</evidence>
<sequence>MAEATAQKRQKKHGRFRVLVCDPIDQAGMDILSSFADVDTKLKLSEEELCRVVGNYDGLMVRSGTTVTEKIIKHGQKLKIIGRAGVGVDNVCVDAATAQGIFVVNSPNGNTMAAAELTLGLMMALARKIPQADASVSRGEWTRSKFMGRQLNQKTIGIIGLGQVGTHVARVCTALGMEVLAYDPFINEEKAKAVGCRNVALETLLASSDFITLHVPLLDKTRHLINADKLKLIKKGACIINASRGGVIDEKAVAEALMANELAGAALDVFEEEKEFSKDNPLIQAKANGRNIILTPHIGASTLEAQHNVAVDVALQFREALLGGLPQSAVNLQCVRSQQLVSLVHLAEILGRLCSKLVDEPVETLHLKIRGSVDSANADVLLLSAAQGVLRTRCDHIVNFVNVKRIAQEHKVELVVSKEELTTPPQNSILELRVETKNSSASVEGCCAVDGSVVLRKFLGTPIYLQMPSRRHLHSRRRPNSEANFETSGDVASNGSSAGTEHEDADLKDAPIYMMYTIHSDTSGTLATVAQKLAGANINIANCHLGRRLVDDPSAPEGKTMMGLCIFHADSEIPDEVVTTIRQLHNVKECKVFATPQSLGLDAI</sequence>
<keyword evidence="5 9" id="KW-0028">Amino-acid biosynthesis</keyword>
<dbReference type="Gene3D" id="3.30.70.260">
    <property type="match status" value="1"/>
</dbReference>
<dbReference type="SUPFAM" id="SSF52283">
    <property type="entry name" value="Formate/glycerate dehydrogenase catalytic domain-like"/>
    <property type="match status" value="1"/>
</dbReference>
<reference evidence="14 15" key="1">
    <citation type="submission" date="2014-04" db="EMBL/GenBank/DDBJ databases">
        <authorList>
            <person name="Sibley D."/>
            <person name="Venepally P."/>
            <person name="Karamycheva S."/>
            <person name="Hadjithomas M."/>
            <person name="Khan A."/>
            <person name="Brunk B."/>
            <person name="Roos D."/>
            <person name="Caler E."/>
            <person name="Lorenzi H."/>
        </authorList>
    </citation>
    <scope>NUCLEOTIDE SEQUENCE [LARGE SCALE GENOMIC DNA]</scope>
    <source>
        <strain evidence="14 15">MAS</strain>
    </source>
</reference>
<dbReference type="Gene3D" id="3.40.50.720">
    <property type="entry name" value="NAD(P)-binding Rossmann-like Domain"/>
    <property type="match status" value="2"/>
</dbReference>
<protein>
    <recommendedName>
        <fullName evidence="4 9">D-3-phosphoglycerate dehydrogenase</fullName>
        <ecNumber evidence="3 9">1.1.1.95</ecNumber>
    </recommendedName>
</protein>
<dbReference type="FunFam" id="3.40.50.720:FF:000021">
    <property type="entry name" value="D-3-phosphoglycerate dehydrogenase"/>
    <property type="match status" value="1"/>
</dbReference>
<dbReference type="OrthoDB" id="298012at2759"/>
<dbReference type="InterPro" id="IPR029752">
    <property type="entry name" value="D-isomer_DH_CS1"/>
</dbReference>
<dbReference type="Proteomes" id="UP000028821">
    <property type="component" value="Unassembled WGS sequence"/>
</dbReference>
<evidence type="ECO:0000259" key="13">
    <source>
        <dbReference type="Pfam" id="PF19304"/>
    </source>
</evidence>
<dbReference type="AlphaFoldDB" id="A0A086QQ79"/>
<feature type="compositionally biased region" description="Polar residues" evidence="10">
    <location>
        <begin position="481"/>
        <end position="499"/>
    </location>
</feature>